<organism evidence="3 4">
    <name type="scientific">Paraliobacillus ryukyuensis</name>
    <dbReference type="NCBI Taxonomy" id="200904"/>
    <lineage>
        <taxon>Bacteria</taxon>
        <taxon>Bacillati</taxon>
        <taxon>Bacillota</taxon>
        <taxon>Bacilli</taxon>
        <taxon>Bacillales</taxon>
        <taxon>Bacillaceae</taxon>
        <taxon>Paraliobacillus</taxon>
    </lineage>
</organism>
<feature type="transmembrane region" description="Helical" evidence="1">
    <location>
        <begin position="63"/>
        <end position="82"/>
    </location>
</feature>
<protein>
    <submittedName>
        <fullName evidence="3">Uncharacterized protein DUF4129</fullName>
    </submittedName>
</protein>
<dbReference type="InterPro" id="IPR025403">
    <property type="entry name" value="TgpA-like_C"/>
</dbReference>
<evidence type="ECO:0000313" key="4">
    <source>
        <dbReference type="Proteomes" id="UP000252254"/>
    </source>
</evidence>
<keyword evidence="1" id="KW-0472">Membrane</keyword>
<keyword evidence="4" id="KW-1185">Reference proteome</keyword>
<dbReference type="Pfam" id="PF13559">
    <property type="entry name" value="DUF4129"/>
    <property type="match status" value="1"/>
</dbReference>
<name>A0A366DYZ7_9BACI</name>
<accession>A0A366DYZ7</accession>
<comment type="caution">
    <text evidence="3">The sequence shown here is derived from an EMBL/GenBank/DDBJ whole genome shotgun (WGS) entry which is preliminary data.</text>
</comment>
<proteinExistence type="predicted"/>
<dbReference type="Proteomes" id="UP000252254">
    <property type="component" value="Unassembled WGS sequence"/>
</dbReference>
<gene>
    <name evidence="3" type="ORF">DES48_10834</name>
</gene>
<dbReference type="AlphaFoldDB" id="A0A366DYZ7"/>
<sequence length="218" mass="26052">MAKVNEAEKQLEEILDRQEYQAYLEDNRSLFERLWNWIGAKISDWLEGLNITIDPSNNVGNGLFYFLGFLGIVAVFLIVFFASRNWLKKRSLQHRQPLHQNQRDWTSKAHWVEAEKMEQQQDYASAMRHVFLSFLLLLHENKALVARMYKTNWEYYDELRSFDPKIADSFYQFALFFEEVTYGERPIEKEGYQSYRKQVSDWMQVLVQPVDDVEGRGE</sequence>
<dbReference type="OrthoDB" id="2435598at2"/>
<dbReference type="STRING" id="200904.GCA_900168775_02810"/>
<dbReference type="RefSeq" id="WP_113869308.1">
    <property type="nucleotide sequence ID" value="NZ_BAABQN010000012.1"/>
</dbReference>
<reference evidence="3 4" key="1">
    <citation type="submission" date="2018-06" db="EMBL/GenBank/DDBJ databases">
        <title>Genomic Encyclopedia of Type Strains, Phase IV (KMG-IV): sequencing the most valuable type-strain genomes for metagenomic binning, comparative biology and taxonomic classification.</title>
        <authorList>
            <person name="Goeker M."/>
        </authorList>
    </citation>
    <scope>NUCLEOTIDE SEQUENCE [LARGE SCALE GENOMIC DNA]</scope>
    <source>
        <strain evidence="3 4">DSM 15140</strain>
    </source>
</reference>
<evidence type="ECO:0000313" key="3">
    <source>
        <dbReference type="EMBL" id="RBO95326.1"/>
    </source>
</evidence>
<feature type="domain" description="Protein-glutamine gamma-glutamyltransferase-like C-terminal" evidence="2">
    <location>
        <begin position="134"/>
        <end position="197"/>
    </location>
</feature>
<keyword evidence="1" id="KW-1133">Transmembrane helix</keyword>
<evidence type="ECO:0000256" key="1">
    <source>
        <dbReference type="SAM" id="Phobius"/>
    </source>
</evidence>
<evidence type="ECO:0000259" key="2">
    <source>
        <dbReference type="Pfam" id="PF13559"/>
    </source>
</evidence>
<dbReference type="EMBL" id="QNRI01000008">
    <property type="protein sequence ID" value="RBO95326.1"/>
    <property type="molecule type" value="Genomic_DNA"/>
</dbReference>
<keyword evidence="1" id="KW-0812">Transmembrane</keyword>